<comment type="similarity">
    <text evidence="2">Belongs to the EMC10 family.</text>
</comment>
<evidence type="ECO:0000256" key="2">
    <source>
        <dbReference type="ARBA" id="ARBA00007695"/>
    </source>
</evidence>
<keyword evidence="7" id="KW-1133">Transmembrane helix</keyword>
<evidence type="ECO:0000313" key="11">
    <source>
        <dbReference type="EMBL" id="MQM08903.1"/>
    </source>
</evidence>
<reference evidence="11" key="1">
    <citation type="submission" date="2017-07" db="EMBL/GenBank/DDBJ databases">
        <title>Taro Niue Genome Assembly and Annotation.</title>
        <authorList>
            <person name="Atibalentja N."/>
            <person name="Keating K."/>
            <person name="Fields C.J."/>
        </authorList>
    </citation>
    <scope>NUCLEOTIDE SEQUENCE</scope>
    <source>
        <strain evidence="11">Niue_2</strain>
        <tissue evidence="11">Leaf</tissue>
    </source>
</reference>
<dbReference type="OrthoDB" id="1894652at2759"/>
<keyword evidence="12" id="KW-1185">Reference proteome</keyword>
<feature type="signal peptide" evidence="10">
    <location>
        <begin position="1"/>
        <end position="22"/>
    </location>
</feature>
<dbReference type="CDD" id="cd22209">
    <property type="entry name" value="EMC10"/>
    <property type="match status" value="1"/>
</dbReference>
<keyword evidence="4" id="KW-0812">Transmembrane</keyword>
<comment type="subcellular location">
    <subcellularLocation>
        <location evidence="1">Endoplasmic reticulum membrane</location>
        <topology evidence="1">Single-pass type I membrane protein</topology>
    </subcellularLocation>
</comment>
<name>A0A843WCA4_COLES</name>
<dbReference type="AlphaFoldDB" id="A0A843WCA4"/>
<comment type="caution">
    <text evidence="11">The sequence shown here is derived from an EMBL/GenBank/DDBJ whole genome shotgun (WGS) entry which is preliminary data.</text>
</comment>
<organism evidence="11 12">
    <name type="scientific">Colocasia esculenta</name>
    <name type="common">Wild taro</name>
    <name type="synonym">Arum esculentum</name>
    <dbReference type="NCBI Taxonomy" id="4460"/>
    <lineage>
        <taxon>Eukaryota</taxon>
        <taxon>Viridiplantae</taxon>
        <taxon>Streptophyta</taxon>
        <taxon>Embryophyta</taxon>
        <taxon>Tracheophyta</taxon>
        <taxon>Spermatophyta</taxon>
        <taxon>Magnoliopsida</taxon>
        <taxon>Liliopsida</taxon>
        <taxon>Araceae</taxon>
        <taxon>Aroideae</taxon>
        <taxon>Colocasieae</taxon>
        <taxon>Colocasia</taxon>
    </lineage>
</organism>
<proteinExistence type="inferred from homology"/>
<evidence type="ECO:0000256" key="4">
    <source>
        <dbReference type="ARBA" id="ARBA00022692"/>
    </source>
</evidence>
<dbReference type="PANTHER" id="PTHR21397">
    <property type="entry name" value="CHROMATIN COMPLEXES SUBUNIT BAP18-RELATED"/>
    <property type="match status" value="1"/>
</dbReference>
<evidence type="ECO:0000256" key="9">
    <source>
        <dbReference type="SAM" id="MobiDB-lite"/>
    </source>
</evidence>
<keyword evidence="5 10" id="KW-0732">Signal</keyword>
<accession>A0A843WCA4</accession>
<evidence type="ECO:0000256" key="5">
    <source>
        <dbReference type="ARBA" id="ARBA00022729"/>
    </source>
</evidence>
<sequence>MMGRRPFSVVVAATFFLALSSAFQSDEIDEEFGLEGARSPDLEYLNPIRSPTPRTKPGADVSSSPDSRSVQFALEHALGDSGFSPAGIFTARIKSSSHGRQTLTKLRFKRNTLTDTEKEAFRRLLKEDGFYTIRLPSNVLSPPGRDYVISSVKARCLPRDGLDEHFVINMEGANILSVNYGSAGACPYPRLLKYPAKWTFNSYSVLNKGEEAERTPTFAEELLAAENAVGEDVKPPEKSFWAKYVSNI</sequence>
<keyword evidence="8" id="KW-0472">Membrane</keyword>
<keyword evidence="6" id="KW-0256">Endoplasmic reticulum</keyword>
<evidence type="ECO:0000256" key="1">
    <source>
        <dbReference type="ARBA" id="ARBA00004115"/>
    </source>
</evidence>
<gene>
    <name evidence="11" type="ORF">Taro_041758</name>
</gene>
<dbReference type="PANTHER" id="PTHR21397:SF4">
    <property type="entry name" value="ER MEMBRANE PROTEIN COMPLEX SUBUNIT 10"/>
    <property type="match status" value="1"/>
</dbReference>
<evidence type="ECO:0000256" key="6">
    <source>
        <dbReference type="ARBA" id="ARBA00022824"/>
    </source>
</evidence>
<feature type="chain" id="PRO_5032985179" description="ER membrane protein complex subunit 10" evidence="10">
    <location>
        <begin position="23"/>
        <end position="248"/>
    </location>
</feature>
<evidence type="ECO:0000256" key="7">
    <source>
        <dbReference type="ARBA" id="ARBA00022989"/>
    </source>
</evidence>
<protein>
    <recommendedName>
        <fullName evidence="3">ER membrane protein complex subunit 10</fullName>
    </recommendedName>
</protein>
<dbReference type="GO" id="GO:0005789">
    <property type="term" value="C:endoplasmic reticulum membrane"/>
    <property type="evidence" value="ECO:0007669"/>
    <property type="project" value="UniProtKB-SubCell"/>
</dbReference>
<evidence type="ECO:0000313" key="12">
    <source>
        <dbReference type="Proteomes" id="UP000652761"/>
    </source>
</evidence>
<feature type="region of interest" description="Disordered" evidence="9">
    <location>
        <begin position="43"/>
        <end position="66"/>
    </location>
</feature>
<evidence type="ECO:0000256" key="10">
    <source>
        <dbReference type="SAM" id="SignalP"/>
    </source>
</evidence>
<dbReference type="Proteomes" id="UP000652761">
    <property type="component" value="Unassembled WGS sequence"/>
</dbReference>
<evidence type="ECO:0000256" key="3">
    <source>
        <dbReference type="ARBA" id="ARBA00020105"/>
    </source>
</evidence>
<evidence type="ECO:0000256" key="8">
    <source>
        <dbReference type="ARBA" id="ARBA00023136"/>
    </source>
</evidence>
<dbReference type="EMBL" id="NMUH01004234">
    <property type="protein sequence ID" value="MQM08903.1"/>
    <property type="molecule type" value="Genomic_DNA"/>
</dbReference>